<dbReference type="Pfam" id="PF00249">
    <property type="entry name" value="Myb_DNA-binding"/>
    <property type="match status" value="1"/>
</dbReference>
<feature type="compositionally biased region" description="Basic residues" evidence="4">
    <location>
        <begin position="101"/>
        <end position="110"/>
    </location>
</feature>
<feature type="compositionally biased region" description="Polar residues" evidence="4">
    <location>
        <begin position="221"/>
        <end position="236"/>
    </location>
</feature>
<dbReference type="VEuPathDB" id="FungiDB:BON22_4855"/>
<dbReference type="PROSITE" id="PS50090">
    <property type="entry name" value="MYB_LIKE"/>
    <property type="match status" value="2"/>
</dbReference>
<feature type="compositionally biased region" description="Polar residues" evidence="4">
    <location>
        <begin position="556"/>
        <end position="571"/>
    </location>
</feature>
<dbReference type="GO" id="GO:0000976">
    <property type="term" value="F:transcription cis-regulatory region binding"/>
    <property type="evidence" value="ECO:0007669"/>
    <property type="project" value="TreeGrafter"/>
</dbReference>
<evidence type="ECO:0000259" key="5">
    <source>
        <dbReference type="PROSITE" id="PS50090"/>
    </source>
</evidence>
<keyword evidence="2" id="KW-0238">DNA-binding</keyword>
<dbReference type="InterPro" id="IPR017930">
    <property type="entry name" value="Myb_dom"/>
</dbReference>
<dbReference type="Gene3D" id="1.10.10.60">
    <property type="entry name" value="Homeodomain-like"/>
    <property type="match status" value="2"/>
</dbReference>
<dbReference type="GO" id="GO:0005634">
    <property type="term" value="C:nucleus"/>
    <property type="evidence" value="ECO:0007669"/>
    <property type="project" value="UniProtKB-SubCell"/>
</dbReference>
<protein>
    <submittedName>
        <fullName evidence="7">CYFA0S08e01068g1_1</fullName>
    </submittedName>
</protein>
<evidence type="ECO:0000259" key="6">
    <source>
        <dbReference type="PROSITE" id="PS51294"/>
    </source>
</evidence>
<evidence type="ECO:0000256" key="2">
    <source>
        <dbReference type="ARBA" id="ARBA00023125"/>
    </source>
</evidence>
<evidence type="ECO:0000256" key="1">
    <source>
        <dbReference type="ARBA" id="ARBA00004123"/>
    </source>
</evidence>
<feature type="region of interest" description="Disordered" evidence="4">
    <location>
        <begin position="555"/>
        <end position="603"/>
    </location>
</feature>
<keyword evidence="3" id="KW-0539">Nucleus</keyword>
<feature type="domain" description="Myb-like" evidence="5">
    <location>
        <begin position="342"/>
        <end position="386"/>
    </location>
</feature>
<feature type="compositionally biased region" description="Basic and acidic residues" evidence="4">
    <location>
        <begin position="190"/>
        <end position="201"/>
    </location>
</feature>
<comment type="subcellular location">
    <subcellularLocation>
        <location evidence="1">Nucleus</location>
    </subcellularLocation>
</comment>
<organism evidence="7">
    <name type="scientific">Cyberlindnera fabianii</name>
    <name type="common">Yeast</name>
    <name type="synonym">Hansenula fabianii</name>
    <dbReference type="NCBI Taxonomy" id="36022"/>
    <lineage>
        <taxon>Eukaryota</taxon>
        <taxon>Fungi</taxon>
        <taxon>Dikarya</taxon>
        <taxon>Ascomycota</taxon>
        <taxon>Saccharomycotina</taxon>
        <taxon>Saccharomycetes</taxon>
        <taxon>Phaffomycetales</taxon>
        <taxon>Phaffomycetaceae</taxon>
        <taxon>Cyberlindnera</taxon>
    </lineage>
</organism>
<dbReference type="PROSITE" id="PS51294">
    <property type="entry name" value="HTH_MYB"/>
    <property type="match status" value="2"/>
</dbReference>
<sequence>MVSKEYQEGAKALLELKKKDEIDGVDDDSDDATQHNKDTNDNVEAAVMRFVAGTLDNGGPSPKKNGKRRKSFTDSDEINQFEHWNQFLITDQQGDEDSSKSNKKKRKHHRQDGSSMQVDPELTNLDDTTDHEQLVRDAIMDANQLAGDVNIHDYIQHPQDDTNSLESDLVQAAQAAQAVAAAVAAQEEEEKNKKHDEENRRPSKHQSKKKLPAHVHLSEASPASDQMRSSTSTPLQTGAPHGSLQATEQAAALVAQAVDRAAVQHKNQGKMFSPEEIKAIDSFIVDYGRINGMSRRDICERVWSNGRKKDDFWDCVHRVLPYRTRASVYKHVRRAYHVFDVRGKWSPEEDEQLARLAAEKDGQWKAIGLVMGRMPEDCRDRWRNYVKCGQQRAQNKWTEEEELRMRRIIEDMIAMQPDSMNPVINWTVVSEQMEGKRSRIQCRYKWNKLMKRDASLRAQNIPFTDRVWMLNKLQELSFDPQDDVNWEALASLHPKNEWTANDFKTCYEKMKATVKDQKKKSMSEISHALLQGLVQESDDESAELPVVFYHAKDANASGQTSGSNSTTHPQRSSQATATAPPSTASDVPRGQNPPTNSYIWPSA</sequence>
<dbReference type="GO" id="GO:0003700">
    <property type="term" value="F:DNA-binding transcription factor activity"/>
    <property type="evidence" value="ECO:0007669"/>
    <property type="project" value="TreeGrafter"/>
</dbReference>
<gene>
    <name evidence="7" type="ORF">CYFA0S_08e01068g</name>
</gene>
<dbReference type="PANTHER" id="PTHR46380">
    <property type="entry name" value="CYCLIN-D-BINDING MYB-LIKE TRANSCRIPTION FACTOR 1"/>
    <property type="match status" value="1"/>
</dbReference>
<dbReference type="CDD" id="cd00167">
    <property type="entry name" value="SANT"/>
    <property type="match status" value="2"/>
</dbReference>
<evidence type="ECO:0000256" key="3">
    <source>
        <dbReference type="ARBA" id="ARBA00023242"/>
    </source>
</evidence>
<accession>A0A061AWC9</accession>
<dbReference type="InterPro" id="IPR001005">
    <property type="entry name" value="SANT/Myb"/>
</dbReference>
<feature type="compositionally biased region" description="Basic residues" evidence="4">
    <location>
        <begin position="202"/>
        <end position="213"/>
    </location>
</feature>
<feature type="domain" description="HTH myb-type" evidence="6">
    <location>
        <begin position="425"/>
        <end position="454"/>
    </location>
</feature>
<evidence type="ECO:0000256" key="4">
    <source>
        <dbReference type="SAM" id="MobiDB-lite"/>
    </source>
</evidence>
<dbReference type="PhylomeDB" id="A0A061AWC9"/>
<feature type="region of interest" description="Disordered" evidence="4">
    <location>
        <begin position="15"/>
        <end position="76"/>
    </location>
</feature>
<feature type="compositionally biased region" description="Polar residues" evidence="4">
    <location>
        <begin position="592"/>
        <end position="603"/>
    </location>
</feature>
<dbReference type="EMBL" id="LK052893">
    <property type="protein sequence ID" value="CDR41876.1"/>
    <property type="molecule type" value="Genomic_DNA"/>
</dbReference>
<dbReference type="AlphaFoldDB" id="A0A061AWC9"/>
<reference evidence="7" key="1">
    <citation type="journal article" date="2014" name="Genome Announc.">
        <title>Genome sequence of the yeast Cyberlindnera fabianii (Hansenula fabianii).</title>
        <authorList>
            <person name="Freel K.C."/>
            <person name="Sarilar V."/>
            <person name="Neuveglise C."/>
            <person name="Devillers H."/>
            <person name="Friedrich A."/>
            <person name="Schacherer J."/>
        </authorList>
    </citation>
    <scope>NUCLEOTIDE SEQUENCE</scope>
    <source>
        <strain evidence="7">YJS4271</strain>
    </source>
</reference>
<feature type="region of interest" description="Disordered" evidence="4">
    <location>
        <begin position="91"/>
        <end position="125"/>
    </location>
</feature>
<dbReference type="OrthoDB" id="39591at2759"/>
<name>A0A061AWC9_CYBFA</name>
<dbReference type="PANTHER" id="PTHR46380:SF2">
    <property type="entry name" value="CYCLIN-D-BINDING MYB-LIKE TRANSCRIPTION FACTOR 1"/>
    <property type="match status" value="1"/>
</dbReference>
<dbReference type="InterPro" id="IPR009057">
    <property type="entry name" value="Homeodomain-like_sf"/>
</dbReference>
<dbReference type="InterPro" id="IPR051651">
    <property type="entry name" value="DMTF1_DNA-bind_reg"/>
</dbReference>
<feature type="compositionally biased region" description="Low complexity" evidence="4">
    <location>
        <begin position="572"/>
        <end position="585"/>
    </location>
</feature>
<feature type="region of interest" description="Disordered" evidence="4">
    <location>
        <begin position="180"/>
        <end position="246"/>
    </location>
</feature>
<feature type="domain" description="Myb-like" evidence="5">
    <location>
        <begin position="389"/>
        <end position="450"/>
    </location>
</feature>
<proteinExistence type="predicted"/>
<evidence type="ECO:0000313" key="7">
    <source>
        <dbReference type="EMBL" id="CDR41876.1"/>
    </source>
</evidence>
<dbReference type="SUPFAM" id="SSF46689">
    <property type="entry name" value="Homeodomain-like"/>
    <property type="match status" value="2"/>
</dbReference>
<feature type="domain" description="HTH myb-type" evidence="6">
    <location>
        <begin position="341"/>
        <end position="390"/>
    </location>
</feature>
<dbReference type="SMART" id="SM00717">
    <property type="entry name" value="SANT"/>
    <property type="match status" value="3"/>
</dbReference>